<dbReference type="KEGG" id="psi:S70_16710"/>
<gene>
    <name evidence="1" type="ordered locus">S70_16710</name>
</gene>
<evidence type="ECO:0000313" key="2">
    <source>
        <dbReference type="Proteomes" id="UP000005012"/>
    </source>
</evidence>
<proteinExistence type="predicted"/>
<evidence type="ECO:0000313" key="1">
    <source>
        <dbReference type="EMBL" id="AFH95155.1"/>
    </source>
</evidence>
<dbReference type="EMBL" id="CP003488">
    <property type="protein sequence ID" value="AFH95155.1"/>
    <property type="molecule type" value="Genomic_DNA"/>
</dbReference>
<dbReference type="Proteomes" id="UP000005012">
    <property type="component" value="Chromosome"/>
</dbReference>
<dbReference type="RefSeq" id="WP_014657856.1">
    <property type="nucleotide sequence ID" value="NC_017731.1"/>
</dbReference>
<protein>
    <submittedName>
        <fullName evidence="1">Uncharacterized protein</fullName>
    </submittedName>
</protein>
<accession>A0A140NPV8</accession>
<dbReference type="HOGENOM" id="CLU_2754705_0_0_6"/>
<reference evidence="2" key="2">
    <citation type="submission" date="2012-04" db="EMBL/GenBank/DDBJ databases">
        <title>Complete genome sequence of Providencia stuartii clinical isolate MRSN 2154.</title>
        <authorList>
            <person name="Clifford R.J."/>
            <person name="Hang J."/>
            <person name="Riley M.C."/>
            <person name="Onmus-Leone F."/>
            <person name="Kuschner R.A."/>
            <person name="Lesho E.P."/>
            <person name="Waterman P.E."/>
        </authorList>
    </citation>
    <scope>NUCLEOTIDE SEQUENCE [LARGE SCALE GENOMIC DNA]</scope>
    <source>
        <strain evidence="2">MRSN 2154</strain>
    </source>
</reference>
<name>A0A140NPV8_PROSM</name>
<dbReference type="OrthoDB" id="9974259at2"/>
<dbReference type="AlphaFoldDB" id="A0A140NPV8"/>
<organism evidence="1 2">
    <name type="scientific">Providencia stuartii (strain MRSN 2154)</name>
    <dbReference type="NCBI Taxonomy" id="1157951"/>
    <lineage>
        <taxon>Bacteria</taxon>
        <taxon>Pseudomonadati</taxon>
        <taxon>Pseudomonadota</taxon>
        <taxon>Gammaproteobacteria</taxon>
        <taxon>Enterobacterales</taxon>
        <taxon>Morganellaceae</taxon>
        <taxon>Providencia</taxon>
    </lineage>
</organism>
<dbReference type="PATRIC" id="fig|1157951.4.peg.3361"/>
<sequence length="70" mass="7832">MPQGINSSGEQLEAKKVWLSNLTMSKHYPPLPAHIEQQRITEKQLQYAKYLAKGISSGGYGYGEGRYMGD</sequence>
<reference evidence="1 2" key="1">
    <citation type="journal article" date="2012" name="J. Bacteriol.">
        <title>Complete Genome Sequence of Providencia stuartii Clinical Isolate MRSN 2154.</title>
        <authorList>
            <person name="Clifford R.J."/>
            <person name="Hang J."/>
            <person name="Riley M.C."/>
            <person name="Onmus-Leone F."/>
            <person name="Kuschner R.A."/>
            <person name="Lesho E.P."/>
            <person name="Waterman P.E."/>
        </authorList>
    </citation>
    <scope>NUCLEOTIDE SEQUENCE [LARGE SCALE GENOMIC DNA]</scope>
    <source>
        <strain evidence="1 2">MRSN 2154</strain>
    </source>
</reference>